<reference evidence="2" key="1">
    <citation type="submission" date="2017-01" db="EMBL/GenBank/DDBJ databases">
        <title>Komagataeibacter sp. MSKU9 whole genome sequencing project.</title>
        <authorList>
            <person name="Matsutani M."/>
            <person name="Naloka K."/>
            <person name="Theeragool G."/>
            <person name="Yakushi T."/>
            <person name="Matsushita K."/>
        </authorList>
    </citation>
    <scope>NUCLEOTIDE SEQUENCE [LARGE SCALE GENOMIC DNA]</scope>
    <source>
        <strain evidence="2">MSKU9</strain>
    </source>
</reference>
<dbReference type="Proteomes" id="UP000315095">
    <property type="component" value="Unassembled WGS sequence"/>
</dbReference>
<name>A0A4P5NY42_9PROT</name>
<dbReference type="EMBL" id="BDLU01000029">
    <property type="protein sequence ID" value="GCE82910.1"/>
    <property type="molecule type" value="Genomic_DNA"/>
</dbReference>
<accession>A0A4P5NY42</accession>
<comment type="caution">
    <text evidence="1">The sequence shown here is derived from an EMBL/GenBank/DDBJ whole genome shotgun (WGS) entry which is preliminary data.</text>
</comment>
<organism evidence="1 2">
    <name type="scientific">Komagataeibacter diospyri</name>
    <dbReference type="NCBI Taxonomy" id="1932662"/>
    <lineage>
        <taxon>Bacteria</taxon>
        <taxon>Pseudomonadati</taxon>
        <taxon>Pseudomonadota</taxon>
        <taxon>Alphaproteobacteria</taxon>
        <taxon>Acetobacterales</taxon>
        <taxon>Acetobacteraceae</taxon>
        <taxon>Komagataeibacter</taxon>
    </lineage>
</organism>
<evidence type="ECO:0000313" key="1">
    <source>
        <dbReference type="EMBL" id="GCE82910.1"/>
    </source>
</evidence>
<protein>
    <submittedName>
        <fullName evidence="1">Uncharacterized protein</fullName>
    </submittedName>
</protein>
<accession>A0A4P5NMJ6</accession>
<evidence type="ECO:0000313" key="2">
    <source>
        <dbReference type="Proteomes" id="UP000315095"/>
    </source>
</evidence>
<keyword evidence="2" id="KW-1185">Reference proteome</keyword>
<sequence>MPNGVAPLFYILPGRDGTVVMHAQISFGPTGKI</sequence>
<dbReference type="AlphaFoldDB" id="A0A4P5NY42"/>
<gene>
    <name evidence="1" type="ORF">MSKU9_1051</name>
</gene>
<proteinExistence type="predicted"/>